<evidence type="ECO:0000313" key="1">
    <source>
        <dbReference type="EMBL" id="CAG9955958.1"/>
    </source>
</evidence>
<dbReference type="Proteomes" id="UP000836387">
    <property type="component" value="Unassembled WGS sequence"/>
</dbReference>
<dbReference type="EMBL" id="CADEHS020000642">
    <property type="protein sequence ID" value="CAG9955958.1"/>
    <property type="molecule type" value="Genomic_DNA"/>
</dbReference>
<accession>A0ACA9UUF1</accession>
<organism evidence="1 2">
    <name type="scientific">Clonostachys rosea f. rosea IK726</name>
    <dbReference type="NCBI Taxonomy" id="1349383"/>
    <lineage>
        <taxon>Eukaryota</taxon>
        <taxon>Fungi</taxon>
        <taxon>Dikarya</taxon>
        <taxon>Ascomycota</taxon>
        <taxon>Pezizomycotina</taxon>
        <taxon>Sordariomycetes</taxon>
        <taxon>Hypocreomycetidae</taxon>
        <taxon>Hypocreales</taxon>
        <taxon>Bionectriaceae</taxon>
        <taxon>Clonostachys</taxon>
    </lineage>
</organism>
<protein>
    <submittedName>
        <fullName evidence="1">Uncharacterized protein</fullName>
    </submittedName>
</protein>
<keyword evidence="2" id="KW-1185">Reference proteome</keyword>
<sequence>MNNDIEGSTGMTPVTSMTQSNDYGNDTWNISPYSQDPYDNSPMTEYGNGGGFIPQNLQAEPVASRMPPPQAQPQMIQPAPTPIAHRQLPMLNTTWTSHLGNPSPAGARRGALSIVEKRAICLYSQENPSTRQEDIGVLFGVVKSTVSRTLGHKERYLKLEQEQKPYNLSESSAGVKATTPSSDLQHSEASKSTNAVIPIKYAGERFPCSHCTRTYKHVKHLRRHAKNRM</sequence>
<evidence type="ECO:0000313" key="2">
    <source>
        <dbReference type="Proteomes" id="UP000836387"/>
    </source>
</evidence>
<reference evidence="1" key="2">
    <citation type="submission" date="2021-10" db="EMBL/GenBank/DDBJ databases">
        <authorList>
            <person name="Piombo E."/>
        </authorList>
    </citation>
    <scope>NUCLEOTIDE SEQUENCE</scope>
</reference>
<reference evidence="1" key="1">
    <citation type="submission" date="2020-04" db="EMBL/GenBank/DDBJ databases">
        <authorList>
            <person name="Broberg M."/>
        </authorList>
    </citation>
    <scope>NUCLEOTIDE SEQUENCE</scope>
</reference>
<comment type="caution">
    <text evidence="1">The sequence shown here is derived from an EMBL/GenBank/DDBJ whole genome shotgun (WGS) entry which is preliminary data.</text>
</comment>
<proteinExistence type="predicted"/>
<gene>
    <name evidence="1" type="ORF">CRV2_00017630</name>
</gene>
<name>A0ACA9UUF1_BIOOC</name>